<evidence type="ECO:0000256" key="1">
    <source>
        <dbReference type="SAM" id="MobiDB-lite"/>
    </source>
</evidence>
<evidence type="ECO:0000313" key="4">
    <source>
        <dbReference type="Proteomes" id="UP000567179"/>
    </source>
</evidence>
<keyword evidence="2" id="KW-1133">Transmembrane helix</keyword>
<feature type="region of interest" description="Disordered" evidence="1">
    <location>
        <begin position="1"/>
        <end position="24"/>
    </location>
</feature>
<dbReference type="AlphaFoldDB" id="A0A8H5ESF8"/>
<name>A0A8H5ESF8_9AGAR</name>
<sequence length="273" mass="30096">MCTQNPTLAFPTATNGSNNSDSDGGGLGSPGANYFFGFLITFVVLLLIFIGCGIGTRRRFVARRNAALLAGTAYEPWGPLSKDGSQFQTQPELYEKLVADPVVKDHWRETMPLSATYRRGSPEVNTQAILQGLYDHEMHPDHYEIENTPPLQDQQPRTPGQHLRAWIPCLSNTQQKEHEIEEAPETEKVESPPPEFLDVAVMIAMPTQPAARRLSSFHHETAEHYDEDSGGSPSNDHPPAQFHIGTVSLPLEWPVGLIVRPPPPSPAPFTASQ</sequence>
<dbReference type="Proteomes" id="UP000567179">
    <property type="component" value="Unassembled WGS sequence"/>
</dbReference>
<accession>A0A8H5ESF8</accession>
<protein>
    <submittedName>
        <fullName evidence="3">Uncharacterized protein</fullName>
    </submittedName>
</protein>
<feature type="transmembrane region" description="Helical" evidence="2">
    <location>
        <begin position="34"/>
        <end position="54"/>
    </location>
</feature>
<proteinExistence type="predicted"/>
<dbReference type="OrthoDB" id="10593157at2759"/>
<evidence type="ECO:0000313" key="3">
    <source>
        <dbReference type="EMBL" id="KAF5310735.1"/>
    </source>
</evidence>
<reference evidence="3 4" key="1">
    <citation type="journal article" date="2020" name="ISME J.">
        <title>Uncovering the hidden diversity of litter-decomposition mechanisms in mushroom-forming fungi.</title>
        <authorList>
            <person name="Floudas D."/>
            <person name="Bentzer J."/>
            <person name="Ahren D."/>
            <person name="Johansson T."/>
            <person name="Persson P."/>
            <person name="Tunlid A."/>
        </authorList>
    </citation>
    <scope>NUCLEOTIDE SEQUENCE [LARGE SCALE GENOMIC DNA]</scope>
    <source>
        <strain evidence="3 4">CBS 101986</strain>
    </source>
</reference>
<keyword evidence="2" id="KW-0472">Membrane</keyword>
<keyword evidence="2" id="KW-0812">Transmembrane</keyword>
<comment type="caution">
    <text evidence="3">The sequence shown here is derived from an EMBL/GenBank/DDBJ whole genome shotgun (WGS) entry which is preliminary data.</text>
</comment>
<feature type="region of interest" description="Disordered" evidence="1">
    <location>
        <begin position="221"/>
        <end position="243"/>
    </location>
</feature>
<keyword evidence="4" id="KW-1185">Reference proteome</keyword>
<organism evidence="3 4">
    <name type="scientific">Psilocybe cf. subviscida</name>
    <dbReference type="NCBI Taxonomy" id="2480587"/>
    <lineage>
        <taxon>Eukaryota</taxon>
        <taxon>Fungi</taxon>
        <taxon>Dikarya</taxon>
        <taxon>Basidiomycota</taxon>
        <taxon>Agaricomycotina</taxon>
        <taxon>Agaricomycetes</taxon>
        <taxon>Agaricomycetidae</taxon>
        <taxon>Agaricales</taxon>
        <taxon>Agaricineae</taxon>
        <taxon>Strophariaceae</taxon>
        <taxon>Psilocybe</taxon>
    </lineage>
</organism>
<evidence type="ECO:0000256" key="2">
    <source>
        <dbReference type="SAM" id="Phobius"/>
    </source>
</evidence>
<gene>
    <name evidence="3" type="ORF">D9619_007897</name>
</gene>
<dbReference type="EMBL" id="JAACJJ010000057">
    <property type="protein sequence ID" value="KAF5310735.1"/>
    <property type="molecule type" value="Genomic_DNA"/>
</dbReference>